<evidence type="ECO:0000313" key="3">
    <source>
        <dbReference type="EMBL" id="SCM82760.1"/>
    </source>
</evidence>
<evidence type="ECO:0000256" key="1">
    <source>
        <dbReference type="SAM" id="Phobius"/>
    </source>
</evidence>
<keyword evidence="1" id="KW-1133">Transmembrane helix</keyword>
<feature type="transmembrane region" description="Helical" evidence="1">
    <location>
        <begin position="110"/>
        <end position="130"/>
    </location>
</feature>
<protein>
    <submittedName>
        <fullName evidence="3">Tripartite tricarboxylate transporter TctB family</fullName>
    </submittedName>
</protein>
<dbReference type="RefSeq" id="WP_075756088.1">
    <property type="nucleotide sequence ID" value="NZ_LT608335.1"/>
</dbReference>
<keyword evidence="1" id="KW-0812">Transmembrane</keyword>
<dbReference type="Pfam" id="PF07331">
    <property type="entry name" value="TctB"/>
    <property type="match status" value="1"/>
</dbReference>
<dbReference type="InterPro" id="IPR009936">
    <property type="entry name" value="DUF1468"/>
</dbReference>
<feature type="transmembrane region" description="Helical" evidence="1">
    <location>
        <begin position="34"/>
        <end position="53"/>
    </location>
</feature>
<accession>A0A212LZ40</accession>
<reference evidence="3" key="1">
    <citation type="submission" date="2016-08" db="EMBL/GenBank/DDBJ databases">
        <authorList>
            <person name="Seilhamer J.J."/>
        </authorList>
    </citation>
    <scope>NUCLEOTIDE SEQUENCE</scope>
    <source>
        <strain evidence="3">86</strain>
    </source>
</reference>
<evidence type="ECO:0000259" key="2">
    <source>
        <dbReference type="Pfam" id="PF07331"/>
    </source>
</evidence>
<name>A0A212LZ40_9FIRM</name>
<sequence>MAERLLSVFFLAISIGYTYYAGNLSFGSFMAPKAGFLPLLTGGIAICLALTIVMRSWPVKATGKTGNVNWRKLIFIIIGIVAYIIIMQLAGYLAATFIILFYLLKMAETPGWLAPGLFSAGIALSFYFIFEKFLGSKLP</sequence>
<proteinExistence type="predicted"/>
<feature type="transmembrane region" description="Helical" evidence="1">
    <location>
        <begin position="73"/>
        <end position="104"/>
    </location>
</feature>
<organism evidence="3">
    <name type="scientific">uncultured Sporomusa sp</name>
    <dbReference type="NCBI Taxonomy" id="307249"/>
    <lineage>
        <taxon>Bacteria</taxon>
        <taxon>Bacillati</taxon>
        <taxon>Bacillota</taxon>
        <taxon>Negativicutes</taxon>
        <taxon>Selenomonadales</taxon>
        <taxon>Sporomusaceae</taxon>
        <taxon>Sporomusa</taxon>
        <taxon>environmental samples</taxon>
    </lineage>
</organism>
<dbReference type="EMBL" id="FMJE01000005">
    <property type="protein sequence ID" value="SCM82760.1"/>
    <property type="molecule type" value="Genomic_DNA"/>
</dbReference>
<dbReference type="AlphaFoldDB" id="A0A212LZ40"/>
<keyword evidence="1" id="KW-0472">Membrane</keyword>
<feature type="domain" description="DUF1468" evidence="2">
    <location>
        <begin position="5"/>
        <end position="139"/>
    </location>
</feature>
<gene>
    <name evidence="3" type="ORF">KL86SPO_50531</name>
</gene>